<evidence type="ECO:0000313" key="2">
    <source>
        <dbReference type="Proteomes" id="UP000643165"/>
    </source>
</evidence>
<protein>
    <submittedName>
        <fullName evidence="1">Uncharacterized protein</fullName>
    </submittedName>
</protein>
<sequence>MEPLALQPALHVDQRQRHRVDLALGDGDPQLFQRERGPSHPRVSITKVYRPQPITVNRPLRPYPSVAVLLGPARCQSAR</sequence>
<comment type="caution">
    <text evidence="1">The sequence shown here is derived from an EMBL/GenBank/DDBJ whole genome shotgun (WGS) entry which is preliminary data.</text>
</comment>
<keyword evidence="2" id="KW-1185">Reference proteome</keyword>
<reference evidence="1 2" key="1">
    <citation type="submission" date="2021-01" db="EMBL/GenBank/DDBJ databases">
        <title>Whole genome shotgun sequence of Verrucosispora lutea NBRC 106530.</title>
        <authorList>
            <person name="Komaki H."/>
            <person name="Tamura T."/>
        </authorList>
    </citation>
    <scope>NUCLEOTIDE SEQUENCE [LARGE SCALE GENOMIC DNA]</scope>
    <source>
        <strain evidence="1 2">NBRC 106530</strain>
    </source>
</reference>
<evidence type="ECO:0000313" key="1">
    <source>
        <dbReference type="EMBL" id="GIJ20170.1"/>
    </source>
</evidence>
<organism evidence="1 2">
    <name type="scientific">Micromonospora lutea</name>
    <dbReference type="NCBI Taxonomy" id="419825"/>
    <lineage>
        <taxon>Bacteria</taxon>
        <taxon>Bacillati</taxon>
        <taxon>Actinomycetota</taxon>
        <taxon>Actinomycetes</taxon>
        <taxon>Micromonosporales</taxon>
        <taxon>Micromonosporaceae</taxon>
        <taxon>Micromonospora</taxon>
    </lineage>
</organism>
<proteinExistence type="predicted"/>
<accession>A0ABQ4IQK8</accession>
<dbReference type="Proteomes" id="UP000643165">
    <property type="component" value="Unassembled WGS sequence"/>
</dbReference>
<dbReference type="EMBL" id="BOPB01000003">
    <property type="protein sequence ID" value="GIJ20170.1"/>
    <property type="molecule type" value="Genomic_DNA"/>
</dbReference>
<gene>
    <name evidence="1" type="ORF">Vlu01_07940</name>
</gene>
<name>A0ABQ4IQK8_9ACTN</name>